<feature type="compositionally biased region" description="Basic and acidic residues" evidence="3">
    <location>
        <begin position="12"/>
        <end position="21"/>
    </location>
</feature>
<sequence>MGKMAKAGVNEKVQDARDRKAGAKKAAADAAAKAKDDAYWDVHANPKAKRDQKREDQERQREEAAKKKAEAKRLAAEEEAALAAAGKKKASKPAPPKVTAAQLASMREREQREMEQQAATQQAAQRRMVSEDQYAAAVQVENRNREDVGVEARSMDAALQALTLDKQEVDRHPEKRAKAAWEAYYEEQLAQLKEEKPGLRLMQYKSQIFERWQRDPRNPRNQKADA</sequence>
<feature type="domain" description="Coiled-coil" evidence="4">
    <location>
        <begin position="142"/>
        <end position="222"/>
    </location>
</feature>
<evidence type="ECO:0000313" key="5">
    <source>
        <dbReference type="EMBL" id="PRW61227.1"/>
    </source>
</evidence>
<dbReference type="STRING" id="3076.A0A2P6U4J5"/>
<evidence type="ECO:0000256" key="2">
    <source>
        <dbReference type="ARBA" id="ARBA00023054"/>
    </source>
</evidence>
<name>A0A2P6U4J5_CHLSO</name>
<dbReference type="InterPro" id="IPR054414">
    <property type="entry name" value="Ccdc124/Oxs1_C"/>
</dbReference>
<organism evidence="5 6">
    <name type="scientific">Chlorella sorokiniana</name>
    <name type="common">Freshwater green alga</name>
    <dbReference type="NCBI Taxonomy" id="3076"/>
    <lineage>
        <taxon>Eukaryota</taxon>
        <taxon>Viridiplantae</taxon>
        <taxon>Chlorophyta</taxon>
        <taxon>core chlorophytes</taxon>
        <taxon>Trebouxiophyceae</taxon>
        <taxon>Chlorellales</taxon>
        <taxon>Chlorellaceae</taxon>
        <taxon>Chlorella clade</taxon>
        <taxon>Chlorella</taxon>
    </lineage>
</organism>
<comment type="similarity">
    <text evidence="1">Belongs to the CCDC124 family.</text>
</comment>
<dbReference type="GO" id="GO:0003713">
    <property type="term" value="F:transcription coactivator activity"/>
    <property type="evidence" value="ECO:0007669"/>
    <property type="project" value="TreeGrafter"/>
</dbReference>
<dbReference type="OrthoDB" id="76412at2759"/>
<protein>
    <submittedName>
        <fullName evidence="5">Coiled-coil domain-containing 124</fullName>
    </submittedName>
</protein>
<evidence type="ECO:0000313" key="6">
    <source>
        <dbReference type="Proteomes" id="UP000239899"/>
    </source>
</evidence>
<comment type="caution">
    <text evidence="5">The sequence shown here is derived from an EMBL/GenBank/DDBJ whole genome shotgun (WGS) entry which is preliminary data.</text>
</comment>
<keyword evidence="2" id="KW-0175">Coiled coil</keyword>
<dbReference type="Pfam" id="PF06244">
    <property type="entry name" value="Ccdc124"/>
    <property type="match status" value="1"/>
</dbReference>
<dbReference type="EMBL" id="LHPG02000001">
    <property type="protein sequence ID" value="PRW61227.1"/>
    <property type="molecule type" value="Genomic_DNA"/>
</dbReference>
<dbReference type="PANTHER" id="PTHR21680">
    <property type="entry name" value="COILED-COIL DOMAIN-CONTAINING PROTEIN 124"/>
    <property type="match status" value="1"/>
</dbReference>
<keyword evidence="6" id="KW-1185">Reference proteome</keyword>
<dbReference type="AlphaFoldDB" id="A0A2P6U4J5"/>
<evidence type="ECO:0000256" key="3">
    <source>
        <dbReference type="SAM" id="MobiDB-lite"/>
    </source>
</evidence>
<reference evidence="5 6" key="1">
    <citation type="journal article" date="2018" name="Plant J.">
        <title>Genome sequences of Chlorella sorokiniana UTEX 1602 and Micractinium conductrix SAG 241.80: implications to maltose excretion by a green alga.</title>
        <authorList>
            <person name="Arriola M.B."/>
            <person name="Velmurugan N."/>
            <person name="Zhang Y."/>
            <person name="Plunkett M.H."/>
            <person name="Hondzo H."/>
            <person name="Barney B.M."/>
        </authorList>
    </citation>
    <scope>NUCLEOTIDE SEQUENCE [LARGE SCALE GENOMIC DNA]</scope>
    <source>
        <strain evidence="6">UTEX 1602</strain>
    </source>
</reference>
<accession>A0A2P6U4J5</accession>
<dbReference type="PANTHER" id="PTHR21680:SF0">
    <property type="entry name" value="COILED-COIL DOMAIN-CONTAINING PROTEIN 124"/>
    <property type="match status" value="1"/>
</dbReference>
<dbReference type="Proteomes" id="UP000239899">
    <property type="component" value="Unassembled WGS sequence"/>
</dbReference>
<proteinExistence type="inferred from homology"/>
<dbReference type="GO" id="GO:0005634">
    <property type="term" value="C:nucleus"/>
    <property type="evidence" value="ECO:0007669"/>
    <property type="project" value="TreeGrafter"/>
</dbReference>
<dbReference type="GO" id="GO:0006366">
    <property type="term" value="P:transcription by RNA polymerase II"/>
    <property type="evidence" value="ECO:0007669"/>
    <property type="project" value="TreeGrafter"/>
</dbReference>
<feature type="region of interest" description="Disordered" evidence="3">
    <location>
        <begin position="1"/>
        <end position="127"/>
    </location>
</feature>
<feature type="compositionally biased region" description="Basic and acidic residues" evidence="3">
    <location>
        <begin position="106"/>
        <end position="115"/>
    </location>
</feature>
<feature type="compositionally biased region" description="Basic and acidic residues" evidence="3">
    <location>
        <begin position="48"/>
        <end position="76"/>
    </location>
</feature>
<feature type="compositionally biased region" description="Low complexity" evidence="3">
    <location>
        <begin position="116"/>
        <end position="127"/>
    </location>
</feature>
<gene>
    <name evidence="5" type="ORF">C2E21_0424</name>
</gene>
<dbReference type="InterPro" id="IPR010422">
    <property type="entry name" value="Ccdc124/Oxs1"/>
</dbReference>
<evidence type="ECO:0000259" key="4">
    <source>
        <dbReference type="Pfam" id="PF06244"/>
    </source>
</evidence>
<evidence type="ECO:0000256" key="1">
    <source>
        <dbReference type="ARBA" id="ARBA00008296"/>
    </source>
</evidence>